<protein>
    <submittedName>
        <fullName evidence="3">NgoFVII family restriction endonuclease</fullName>
    </submittedName>
</protein>
<dbReference type="SUPFAM" id="SSF56024">
    <property type="entry name" value="Phospholipase D/nuclease"/>
    <property type="match status" value="1"/>
</dbReference>
<keyword evidence="3" id="KW-0378">Hydrolase</keyword>
<keyword evidence="3" id="KW-0255">Endonuclease</keyword>
<sequence>MEKIKFAIKDEIENLLSRSIEVNIAVALCSKYAINALQNIPKNCNLRIVTGVDLPVPLDVLRALKNSYKKKAKIYTESFFHPKVYIFRMKNKSLVAYIGSGNFTEGGLLNNIEVFYKVENQDECNNILGWFENIFNKSLCITDDFLIEYKEYSRKWKEEENNRKSNIRRILNKTNEKKRLFDSLKEKLKEMRENKEYKEICKKRTDTVAKIREAIDYDNDFANIDIDKFLKITELGNIRQSYKKDLKRAVKSHKLRYLFRFLCNDDESIEERYRAATEEYKIRGCDKNMITKVLAVHDPQKYMLWNKVTEEIMHKYDIRFEHGTKVYQKYAHLCTEFKEIITELKIKDFVVLDLMMLYVKRRNLW</sequence>
<evidence type="ECO:0000259" key="2">
    <source>
        <dbReference type="Pfam" id="PF09565"/>
    </source>
</evidence>
<dbReference type="Proteomes" id="UP000823641">
    <property type="component" value="Unassembled WGS sequence"/>
</dbReference>
<keyword evidence="3" id="KW-0540">Nuclease</keyword>
<keyword evidence="1" id="KW-0175">Coiled coil</keyword>
<dbReference type="AlphaFoldDB" id="A0A9D9HSR7"/>
<proteinExistence type="predicted"/>
<reference evidence="3" key="2">
    <citation type="journal article" date="2021" name="PeerJ">
        <title>Extensive microbial diversity within the chicken gut microbiome revealed by metagenomics and culture.</title>
        <authorList>
            <person name="Gilroy R."/>
            <person name="Ravi A."/>
            <person name="Getino M."/>
            <person name="Pursley I."/>
            <person name="Horton D.L."/>
            <person name="Alikhan N.F."/>
            <person name="Baker D."/>
            <person name="Gharbi K."/>
            <person name="Hall N."/>
            <person name="Watson M."/>
            <person name="Adriaenssens E.M."/>
            <person name="Foster-Nyarko E."/>
            <person name="Jarju S."/>
            <person name="Secka A."/>
            <person name="Antonio M."/>
            <person name="Oren A."/>
            <person name="Chaudhuri R.R."/>
            <person name="La Ragione R."/>
            <person name="Hildebrand F."/>
            <person name="Pallen M.J."/>
        </authorList>
    </citation>
    <scope>NUCLEOTIDE SEQUENCE</scope>
    <source>
        <strain evidence="3">G3-3990</strain>
    </source>
</reference>
<dbReference type="EMBL" id="JADIMG010000044">
    <property type="protein sequence ID" value="MBO8459532.1"/>
    <property type="molecule type" value="Genomic_DNA"/>
</dbReference>
<evidence type="ECO:0000313" key="3">
    <source>
        <dbReference type="EMBL" id="MBO8459532.1"/>
    </source>
</evidence>
<accession>A0A9D9HSR7</accession>
<gene>
    <name evidence="3" type="ORF">IAA73_04265</name>
</gene>
<dbReference type="InterPro" id="IPR019065">
    <property type="entry name" value="RE_NgoFVII_N"/>
</dbReference>
<feature type="coiled-coil region" evidence="1">
    <location>
        <begin position="157"/>
        <end position="194"/>
    </location>
</feature>
<name>A0A9D9HSR7_9BACT</name>
<dbReference type="GO" id="GO:0004519">
    <property type="term" value="F:endonuclease activity"/>
    <property type="evidence" value="ECO:0007669"/>
    <property type="project" value="UniProtKB-KW"/>
</dbReference>
<organism evidence="3 4">
    <name type="scientific">Candidatus Gallipaludibacter merdavium</name>
    <dbReference type="NCBI Taxonomy" id="2840839"/>
    <lineage>
        <taxon>Bacteria</taxon>
        <taxon>Pseudomonadati</taxon>
        <taxon>Bacteroidota</taxon>
        <taxon>Bacteroidia</taxon>
        <taxon>Bacteroidales</taxon>
        <taxon>Candidatus Gallipaludibacter</taxon>
    </lineage>
</organism>
<comment type="caution">
    <text evidence="3">The sequence shown here is derived from an EMBL/GenBank/DDBJ whole genome shotgun (WGS) entry which is preliminary data.</text>
</comment>
<evidence type="ECO:0000256" key="1">
    <source>
        <dbReference type="SAM" id="Coils"/>
    </source>
</evidence>
<evidence type="ECO:0000313" key="4">
    <source>
        <dbReference type="Proteomes" id="UP000823641"/>
    </source>
</evidence>
<dbReference type="Pfam" id="PF09565">
    <property type="entry name" value="RE_NgoFVII"/>
    <property type="match status" value="1"/>
</dbReference>
<feature type="domain" description="Restriction endonuclease type II NgoFVII N-terminal" evidence="2">
    <location>
        <begin position="72"/>
        <end position="141"/>
    </location>
</feature>
<reference evidence="3" key="1">
    <citation type="submission" date="2020-10" db="EMBL/GenBank/DDBJ databases">
        <authorList>
            <person name="Gilroy R."/>
        </authorList>
    </citation>
    <scope>NUCLEOTIDE SEQUENCE</scope>
    <source>
        <strain evidence="3">G3-3990</strain>
    </source>
</reference>
<dbReference type="Gene3D" id="3.30.870.10">
    <property type="entry name" value="Endonuclease Chain A"/>
    <property type="match status" value="1"/>
</dbReference>